<gene>
    <name evidence="1" type="ORF">FVO59_04560</name>
</gene>
<evidence type="ECO:0000313" key="2">
    <source>
        <dbReference type="Proteomes" id="UP000515708"/>
    </source>
</evidence>
<dbReference type="EMBL" id="CP043732">
    <property type="protein sequence ID" value="QMU96560.1"/>
    <property type="molecule type" value="Genomic_DNA"/>
</dbReference>
<dbReference type="RefSeq" id="WP_182255092.1">
    <property type="nucleotide sequence ID" value="NZ_CP043732.1"/>
</dbReference>
<name>A0A7D8A7G8_9MICO</name>
<dbReference type="Proteomes" id="UP000515708">
    <property type="component" value="Chromosome"/>
</dbReference>
<accession>A0A7D8A7G8</accession>
<proteinExistence type="predicted"/>
<evidence type="ECO:0000313" key="1">
    <source>
        <dbReference type="EMBL" id="QMU96560.1"/>
    </source>
</evidence>
<reference evidence="1 2" key="1">
    <citation type="journal article" date="2020" name="Front. Microbiol.">
        <title>Design of Bacterial Strain-Specific qPCR Assays Using NGS Data and Publicly Available Resources and Its Application to Track Biocontrol Strains.</title>
        <authorList>
            <person name="Hernandez I."/>
            <person name="Sant C."/>
            <person name="Martinez R."/>
            <person name="Fernandez C."/>
        </authorList>
    </citation>
    <scope>NUCLEOTIDE SEQUENCE [LARGE SCALE GENOMIC DNA]</scope>
    <source>
        <strain evidence="1 2">B24</strain>
    </source>
</reference>
<dbReference type="AlphaFoldDB" id="A0A7D8A7G8"/>
<organism evidence="1 2">
    <name type="scientific">Microbacterium esteraromaticum</name>
    <dbReference type="NCBI Taxonomy" id="57043"/>
    <lineage>
        <taxon>Bacteria</taxon>
        <taxon>Bacillati</taxon>
        <taxon>Actinomycetota</taxon>
        <taxon>Actinomycetes</taxon>
        <taxon>Micrococcales</taxon>
        <taxon>Microbacteriaceae</taxon>
        <taxon>Microbacterium</taxon>
    </lineage>
</organism>
<protein>
    <submittedName>
        <fullName evidence="1">Uncharacterized protein</fullName>
    </submittedName>
</protein>
<sequence>MLEEDRLSVQATNTHIYRGARLLTPLPAKDLASRPRGLQIVFSDGVEIPAELLQDDAGDFAIDVPEYRTAAGSTVTTRLWHVTIDAVEDASAIVVGTKV</sequence>